<dbReference type="FunFam" id="3.30.70.250:FF:000004">
    <property type="entry name" value="Malonyl CoA-acyl carrier transacylase"/>
    <property type="match status" value="1"/>
</dbReference>
<dbReference type="PANTHER" id="PTHR47170:SF2">
    <property type="entry name" value="MALONYL-COA:ACP TRANSACYLASE (MAT) DOMAIN-CONTAINING PROTEIN"/>
    <property type="match status" value="1"/>
</dbReference>
<dbReference type="AlphaFoldDB" id="A0A8J4F7T9"/>
<dbReference type="InterPro" id="IPR016035">
    <property type="entry name" value="Acyl_Trfase/lysoPLipase"/>
</dbReference>
<dbReference type="Gene3D" id="3.40.366.10">
    <property type="entry name" value="Malonyl-Coenzyme A Acyl Carrier Protein, domain 2"/>
    <property type="match status" value="1"/>
</dbReference>
<reference evidence="2" key="1">
    <citation type="journal article" date="2021" name="Proc. Natl. Acad. Sci. U.S.A.">
        <title>Three genomes in the algal genus Volvox reveal the fate of a haploid sex-determining region after a transition to homothallism.</title>
        <authorList>
            <person name="Yamamoto K."/>
            <person name="Hamaji T."/>
            <person name="Kawai-Toyooka H."/>
            <person name="Matsuzaki R."/>
            <person name="Takahashi F."/>
            <person name="Nishimura Y."/>
            <person name="Kawachi M."/>
            <person name="Noguchi H."/>
            <person name="Minakuchi Y."/>
            <person name="Umen J.G."/>
            <person name="Toyoda A."/>
            <person name="Nozaki H."/>
        </authorList>
    </citation>
    <scope>NUCLEOTIDE SEQUENCE</scope>
    <source>
        <strain evidence="2">NIES-3780</strain>
    </source>
</reference>
<proteinExistence type="predicted"/>
<accession>A0A8J4F7T9</accession>
<dbReference type="PANTHER" id="PTHR47170">
    <property type="entry name" value="MALONYL-COA ACP TRANSACYLASE, ACP-BINDING"/>
    <property type="match status" value="1"/>
</dbReference>
<dbReference type="InterPro" id="IPR001227">
    <property type="entry name" value="Ac_transferase_dom_sf"/>
</dbReference>
<evidence type="ECO:0000259" key="1">
    <source>
        <dbReference type="SMART" id="SM00827"/>
    </source>
</evidence>
<dbReference type="SMART" id="SM00827">
    <property type="entry name" value="PKS_AT"/>
    <property type="match status" value="1"/>
</dbReference>
<dbReference type="SUPFAM" id="SSF52151">
    <property type="entry name" value="FabD/lysophospholipase-like"/>
    <property type="match status" value="1"/>
</dbReference>
<feature type="domain" description="Malonyl-CoA:ACP transacylase (MAT)" evidence="1">
    <location>
        <begin position="85"/>
        <end position="382"/>
    </location>
</feature>
<dbReference type="SUPFAM" id="SSF55048">
    <property type="entry name" value="Probable ACP-binding domain of malonyl-CoA ACP transacylase"/>
    <property type="match status" value="1"/>
</dbReference>
<feature type="non-terminal residue" evidence="2">
    <location>
        <position position="1"/>
    </location>
</feature>
<dbReference type="InterPro" id="IPR052760">
    <property type="entry name" value="Mitochondrial_malonyltrans"/>
</dbReference>
<dbReference type="Pfam" id="PF00698">
    <property type="entry name" value="Acyl_transf_1"/>
    <property type="match status" value="1"/>
</dbReference>
<organism evidence="2 3">
    <name type="scientific">Volvox africanus</name>
    <dbReference type="NCBI Taxonomy" id="51714"/>
    <lineage>
        <taxon>Eukaryota</taxon>
        <taxon>Viridiplantae</taxon>
        <taxon>Chlorophyta</taxon>
        <taxon>core chlorophytes</taxon>
        <taxon>Chlorophyceae</taxon>
        <taxon>CS clade</taxon>
        <taxon>Chlamydomonadales</taxon>
        <taxon>Volvocaceae</taxon>
        <taxon>Volvox</taxon>
    </lineage>
</organism>
<comment type="caution">
    <text evidence="2">The sequence shown here is derived from an EMBL/GenBank/DDBJ whole genome shotgun (WGS) entry which is preliminary data.</text>
</comment>
<dbReference type="NCBIfam" id="TIGR00128">
    <property type="entry name" value="fabD"/>
    <property type="match status" value="1"/>
</dbReference>
<dbReference type="InterPro" id="IPR004410">
    <property type="entry name" value="Malonyl_CoA-ACP_transAc_FabD"/>
</dbReference>
<sequence>NAYTNEAPSHKDGVSAPNYFCRRKQASELERMALLSSAQRCALKGRITAFKPCAPVISGRSRKALAVHAVSDDAFAAYKPTVAALFPGQGAQSVGMAKDLVAEVPAAKELFDKASEILGYDLLKLCVEGPKDKLDSTAISQPAIYVASLAAVEKLRATEGQAAIDAIDVAAGLSLGEYTALAFAGAMSFEDGLRLVKLRGESMQAAADAQPSSMVSVIGLDSAKVAELCKAATAQVGEDKPVKIANFLCTGNYAVSGSKEGCDAVEKLGKSFGARMTVRLAVAGAFHTEYMSPAVEKLRAALAATTLVTPRIPVVSNVDAQPHSDPAAIKDILSRQVTSPVLWENTIKTLQEKGLTKSYEIGPGKVIAGIVKRMDKGANIVNITA</sequence>
<evidence type="ECO:0000313" key="3">
    <source>
        <dbReference type="Proteomes" id="UP000747399"/>
    </source>
</evidence>
<gene>
    <name evidence="2" type="ORF">Vafri_15375</name>
</gene>
<evidence type="ECO:0000313" key="2">
    <source>
        <dbReference type="EMBL" id="GIL60862.1"/>
    </source>
</evidence>
<dbReference type="GO" id="GO:0004314">
    <property type="term" value="F:[acyl-carrier-protein] S-malonyltransferase activity"/>
    <property type="evidence" value="ECO:0007669"/>
    <property type="project" value="InterPro"/>
</dbReference>
<keyword evidence="3" id="KW-1185">Reference proteome</keyword>
<dbReference type="EMBL" id="BNCO01000041">
    <property type="protein sequence ID" value="GIL60862.1"/>
    <property type="molecule type" value="Genomic_DNA"/>
</dbReference>
<dbReference type="InterPro" id="IPR016036">
    <property type="entry name" value="Malonyl_transacylase_ACP-bd"/>
</dbReference>
<dbReference type="Proteomes" id="UP000747399">
    <property type="component" value="Unassembled WGS sequence"/>
</dbReference>
<name>A0A8J4F7T9_9CHLO</name>
<dbReference type="Gene3D" id="3.30.70.250">
    <property type="entry name" value="Malonyl-CoA ACP transacylase, ACP-binding"/>
    <property type="match status" value="1"/>
</dbReference>
<dbReference type="InterPro" id="IPR014043">
    <property type="entry name" value="Acyl_transferase_dom"/>
</dbReference>
<protein>
    <recommendedName>
        <fullName evidence="1">Malonyl-CoA:ACP transacylase (MAT) domain-containing protein</fullName>
    </recommendedName>
</protein>